<dbReference type="Pfam" id="PF02353">
    <property type="entry name" value="CMAS"/>
    <property type="match status" value="1"/>
</dbReference>
<dbReference type="InterPro" id="IPR036054">
    <property type="entry name" value="BTG-like_sf"/>
</dbReference>
<evidence type="ECO:0000256" key="7">
    <source>
        <dbReference type="ARBA" id="ARBA00022603"/>
    </source>
</evidence>
<evidence type="ECO:0000259" key="18">
    <source>
        <dbReference type="SMART" id="SM00099"/>
    </source>
</evidence>
<comment type="subcellular location">
    <subcellularLocation>
        <location evidence="1">Membrane</location>
        <topology evidence="1">Multi-pass membrane protein</topology>
    </subcellularLocation>
</comment>
<keyword evidence="20" id="KW-1185">Reference proteome</keyword>
<feature type="transmembrane region" description="Helical" evidence="17">
    <location>
        <begin position="303"/>
        <end position="320"/>
    </location>
</feature>
<evidence type="ECO:0000256" key="15">
    <source>
        <dbReference type="ARBA" id="ARBA00039020"/>
    </source>
</evidence>
<keyword evidence="8" id="KW-0808">Transferase</keyword>
<dbReference type="SMART" id="SM00099">
    <property type="entry name" value="btg1"/>
    <property type="match status" value="1"/>
</dbReference>
<dbReference type="EMBL" id="JADGJW010000076">
    <property type="protein sequence ID" value="KAJ3224915.1"/>
    <property type="molecule type" value="Genomic_DNA"/>
</dbReference>
<dbReference type="PANTHER" id="PTHR45197:SF1">
    <property type="entry name" value="SPHINGOLIPID C9-METHYLTRANSFERASE A-RELATED"/>
    <property type="match status" value="1"/>
</dbReference>
<comment type="pathway">
    <text evidence="3">Sphingolipid metabolism.</text>
</comment>
<dbReference type="GO" id="GO:0008168">
    <property type="term" value="F:methyltransferase activity"/>
    <property type="evidence" value="ECO:0007669"/>
    <property type="project" value="UniProtKB-KW"/>
</dbReference>
<organism evidence="19 20">
    <name type="scientific">Clydaea vesicula</name>
    <dbReference type="NCBI Taxonomy" id="447962"/>
    <lineage>
        <taxon>Eukaryota</taxon>
        <taxon>Fungi</taxon>
        <taxon>Fungi incertae sedis</taxon>
        <taxon>Chytridiomycota</taxon>
        <taxon>Chytridiomycota incertae sedis</taxon>
        <taxon>Chytridiomycetes</taxon>
        <taxon>Lobulomycetales</taxon>
        <taxon>Lobulomycetaceae</taxon>
        <taxon>Clydaea</taxon>
    </lineage>
</organism>
<evidence type="ECO:0000256" key="10">
    <source>
        <dbReference type="ARBA" id="ARBA00022692"/>
    </source>
</evidence>
<dbReference type="InterPro" id="IPR052290">
    <property type="entry name" value="Sphingo_C9-MT"/>
</dbReference>
<evidence type="ECO:0000256" key="2">
    <source>
        <dbReference type="ARBA" id="ARBA00004760"/>
    </source>
</evidence>
<dbReference type="GO" id="GO:0016020">
    <property type="term" value="C:membrane"/>
    <property type="evidence" value="ECO:0007669"/>
    <property type="project" value="UniProtKB-SubCell"/>
</dbReference>
<comment type="similarity">
    <text evidence="4">Belongs to the BTG family.</text>
</comment>
<dbReference type="InterPro" id="IPR029063">
    <property type="entry name" value="SAM-dependent_MTases_sf"/>
</dbReference>
<dbReference type="AlphaFoldDB" id="A0AAD5U6K1"/>
<reference evidence="19" key="1">
    <citation type="submission" date="2020-05" db="EMBL/GenBank/DDBJ databases">
        <title>Phylogenomic resolution of chytrid fungi.</title>
        <authorList>
            <person name="Stajich J.E."/>
            <person name="Amses K."/>
            <person name="Simmons R."/>
            <person name="Seto K."/>
            <person name="Myers J."/>
            <person name="Bonds A."/>
            <person name="Quandt C.A."/>
            <person name="Barry K."/>
            <person name="Liu P."/>
            <person name="Grigoriev I."/>
            <person name="Longcore J.E."/>
            <person name="James T.Y."/>
        </authorList>
    </citation>
    <scope>NUCLEOTIDE SEQUENCE</scope>
    <source>
        <strain evidence="19">JEL0476</strain>
    </source>
</reference>
<evidence type="ECO:0000256" key="12">
    <source>
        <dbReference type="ARBA" id="ARBA00022989"/>
    </source>
</evidence>
<dbReference type="SUPFAM" id="SSF53335">
    <property type="entry name" value="S-adenosyl-L-methionine-dependent methyltransferases"/>
    <property type="match status" value="1"/>
</dbReference>
<evidence type="ECO:0000256" key="1">
    <source>
        <dbReference type="ARBA" id="ARBA00004141"/>
    </source>
</evidence>
<dbReference type="PANTHER" id="PTHR45197">
    <property type="entry name" value="SYNTHASE, PUTATIVE (AFU_ORTHOLOGUE AFUA_7G04190)-RELATED"/>
    <property type="match status" value="1"/>
</dbReference>
<evidence type="ECO:0000256" key="8">
    <source>
        <dbReference type="ARBA" id="ARBA00022679"/>
    </source>
</evidence>
<dbReference type="Proteomes" id="UP001211065">
    <property type="component" value="Unassembled WGS sequence"/>
</dbReference>
<evidence type="ECO:0000256" key="11">
    <source>
        <dbReference type="ARBA" id="ARBA00022919"/>
    </source>
</evidence>
<evidence type="ECO:0000256" key="17">
    <source>
        <dbReference type="SAM" id="Phobius"/>
    </source>
</evidence>
<dbReference type="InterPro" id="IPR002087">
    <property type="entry name" value="Anti_prolifrtn"/>
</dbReference>
<dbReference type="Pfam" id="PF07742">
    <property type="entry name" value="BTG"/>
    <property type="match status" value="1"/>
</dbReference>
<keyword evidence="7" id="KW-0489">Methyltransferase</keyword>
<dbReference type="GO" id="GO:0006665">
    <property type="term" value="P:sphingolipid metabolic process"/>
    <property type="evidence" value="ECO:0007669"/>
    <property type="project" value="UniProtKB-KW"/>
</dbReference>
<comment type="similarity">
    <text evidence="5">Belongs to the CFA/CMAS family.</text>
</comment>
<keyword evidence="11" id="KW-0746">Sphingolipid metabolism</keyword>
<evidence type="ECO:0000313" key="19">
    <source>
        <dbReference type="EMBL" id="KAJ3224915.1"/>
    </source>
</evidence>
<evidence type="ECO:0000256" key="16">
    <source>
        <dbReference type="SAM" id="MobiDB-lite"/>
    </source>
</evidence>
<accession>A0AAD5U6K1</accession>
<comment type="caution">
    <text evidence="19">The sequence shown here is derived from an EMBL/GenBank/DDBJ whole genome shotgun (WGS) entry which is preliminary data.</text>
</comment>
<feature type="compositionally biased region" description="Polar residues" evidence="16">
    <location>
        <begin position="267"/>
        <end position="282"/>
    </location>
</feature>
<feature type="region of interest" description="Disordered" evidence="16">
    <location>
        <begin position="222"/>
        <end position="285"/>
    </location>
</feature>
<feature type="compositionally biased region" description="Low complexity" evidence="16">
    <location>
        <begin position="238"/>
        <end position="247"/>
    </location>
</feature>
<keyword evidence="9" id="KW-0949">S-adenosyl-L-methionine</keyword>
<keyword evidence="14 17" id="KW-0472">Membrane</keyword>
<proteinExistence type="inferred from homology"/>
<name>A0AAD5U6K1_9FUNG</name>
<evidence type="ECO:0000256" key="14">
    <source>
        <dbReference type="ARBA" id="ARBA00023136"/>
    </source>
</evidence>
<keyword evidence="10 17" id="KW-0812">Transmembrane</keyword>
<evidence type="ECO:0000256" key="4">
    <source>
        <dbReference type="ARBA" id="ARBA00007989"/>
    </source>
</evidence>
<evidence type="ECO:0000313" key="20">
    <source>
        <dbReference type="Proteomes" id="UP001211065"/>
    </source>
</evidence>
<dbReference type="EC" id="2.1.1.317" evidence="15"/>
<keyword evidence="13" id="KW-0443">Lipid metabolism</keyword>
<comment type="pathway">
    <text evidence="2">Lipid metabolism; sphingolipid metabolism.</text>
</comment>
<dbReference type="Gene3D" id="3.40.50.150">
    <property type="entry name" value="Vaccinia Virus protein VP39"/>
    <property type="match status" value="1"/>
</dbReference>
<sequence length="747" mass="86034">MLQELEITANLMISFLKSSSEFHHYDLLTNFKSTLIEKLRQKFLLVSWDTENAELGSAFRCLGSNDKVLVESAEQAGILHFASYLPRDICIWVDPNNVSYRIREHSAIVTHWENLSGNGASSQKASTKYLAYNTSSYNNQDYHYNNNSNLHEMSNAYSTQQHKVLNQVVKSKYVDVKQQNSNITRFNTSFNEKIKIKTTPRKLIEGEKSNLTLSVQQQQQLFTQSKSKRTNKSLANRSNSSSKYFSSLGARSTSSSPTLKSKGYLPHTTNTSFNSSPMGKQTSSVPVPPYPVDSQGFDTFSNTQLYIALAVAPLAAVLVLPIHFYWYPVVAVILALPTFAAYNMLNVLSTSNLSYTNLPNRDLSYYFTVKDKSLKKYQGRNKIPMETWFEAYFDQKIDTNVDMLEMIEARHDWASFVFTLGQAKFFLTQWIPETLWHSKKQDELQVREHYDRGDDFYEAFLGPMMVYTSGIMQDVDTFESLEQLQQQKLDLVTEKIKLKAGEKMLDIGCGWGTLSVHAAKQGAHVTGVTLGRNQNEWCMNRARQVGVEKNVRILCMDYRDIPKEKYDKITCLEMAEHVGVLRFQTFLQQVKSMLTDEGIFYLQIAGLRRAWQYEDLTWGLFMAKYVFPGADASPPLNWVIEQLERAGFEVQNTDTIGVHYSATIYRWYLNWMKNKDRMIEKYGVVWFRRWEVFLAWSTVVARQGSATCYQIVCHKNSNKYDRVALQKSNRFITSKKSPVLFEKGIHF</sequence>
<evidence type="ECO:0000256" key="5">
    <source>
        <dbReference type="ARBA" id="ARBA00010815"/>
    </source>
</evidence>
<feature type="domain" description="Anti-proliferative protein" evidence="18">
    <location>
        <begin position="1"/>
        <end position="105"/>
    </location>
</feature>
<keyword evidence="12 17" id="KW-1133">Transmembrane helix</keyword>
<dbReference type="CDD" id="cd02440">
    <property type="entry name" value="AdoMet_MTases"/>
    <property type="match status" value="1"/>
</dbReference>
<evidence type="ECO:0000256" key="13">
    <source>
        <dbReference type="ARBA" id="ARBA00023098"/>
    </source>
</evidence>
<gene>
    <name evidence="19" type="ORF">HK099_007635</name>
</gene>
<keyword evidence="6" id="KW-0444">Lipid biosynthesis</keyword>
<feature type="compositionally biased region" description="Polar residues" evidence="16">
    <location>
        <begin position="249"/>
        <end position="259"/>
    </location>
</feature>
<evidence type="ECO:0000256" key="3">
    <source>
        <dbReference type="ARBA" id="ARBA00004991"/>
    </source>
</evidence>
<dbReference type="SUPFAM" id="SSF160696">
    <property type="entry name" value="BTG domain-like"/>
    <property type="match status" value="1"/>
</dbReference>
<protein>
    <recommendedName>
        <fullName evidence="15">sphingolipid C(9)-methyltransferase</fullName>
        <ecNumber evidence="15">2.1.1.317</ecNumber>
    </recommendedName>
</protein>
<dbReference type="Gene3D" id="3.90.640.90">
    <property type="entry name" value="Anti-proliferative protein, N-terminal domain"/>
    <property type="match status" value="1"/>
</dbReference>
<evidence type="ECO:0000256" key="9">
    <source>
        <dbReference type="ARBA" id="ARBA00022691"/>
    </source>
</evidence>
<dbReference type="GO" id="GO:0032259">
    <property type="term" value="P:methylation"/>
    <property type="evidence" value="ECO:0007669"/>
    <property type="project" value="UniProtKB-KW"/>
</dbReference>
<evidence type="ECO:0000256" key="6">
    <source>
        <dbReference type="ARBA" id="ARBA00022516"/>
    </source>
</evidence>